<accession>A0A377R2C0</accession>
<keyword evidence="2" id="KW-1003">Cell membrane</keyword>
<feature type="transmembrane region" description="Helical" evidence="6">
    <location>
        <begin position="57"/>
        <end position="74"/>
    </location>
</feature>
<organism evidence="7 8">
    <name type="scientific">Kingella potus</name>
    <dbReference type="NCBI Taxonomy" id="265175"/>
    <lineage>
        <taxon>Bacteria</taxon>
        <taxon>Pseudomonadati</taxon>
        <taxon>Pseudomonadota</taxon>
        <taxon>Betaproteobacteria</taxon>
        <taxon>Neisseriales</taxon>
        <taxon>Neisseriaceae</taxon>
        <taxon>Kingella</taxon>
    </lineage>
</organism>
<evidence type="ECO:0000256" key="1">
    <source>
        <dbReference type="ARBA" id="ARBA00004651"/>
    </source>
</evidence>
<keyword evidence="8" id="KW-1185">Reference proteome</keyword>
<comment type="similarity">
    <text evidence="6">Belongs to the BI1 family.</text>
</comment>
<keyword evidence="4 6" id="KW-1133">Transmembrane helix</keyword>
<dbReference type="PANTHER" id="PTHR23291:SF115">
    <property type="entry name" value="MODULATOR OF FTSH PROTEASE YCCA"/>
    <property type="match status" value="1"/>
</dbReference>
<keyword evidence="7" id="KW-0378">Hydrolase</keyword>
<gene>
    <name evidence="7" type="primary">yccA</name>
    <name evidence="7" type="ORF">NCTC13336_01339</name>
</gene>
<protein>
    <submittedName>
        <fullName evidence="7">Modulator of FtsH protease YccA</fullName>
    </submittedName>
</protein>
<dbReference type="InterPro" id="IPR006214">
    <property type="entry name" value="Bax_inhibitor_1-related"/>
</dbReference>
<dbReference type="EMBL" id="UGJJ01000002">
    <property type="protein sequence ID" value="STR02463.1"/>
    <property type="molecule type" value="Genomic_DNA"/>
</dbReference>
<dbReference type="OrthoDB" id="9813298at2"/>
<evidence type="ECO:0000256" key="6">
    <source>
        <dbReference type="RuleBase" id="RU004379"/>
    </source>
</evidence>
<name>A0A377R2C0_9NEIS</name>
<dbReference type="GO" id="GO:0008233">
    <property type="term" value="F:peptidase activity"/>
    <property type="evidence" value="ECO:0007669"/>
    <property type="project" value="UniProtKB-KW"/>
</dbReference>
<keyword evidence="5 6" id="KW-0472">Membrane</keyword>
<comment type="subcellular location">
    <subcellularLocation>
        <location evidence="1">Cell membrane</location>
        <topology evidence="1">Multi-pass membrane protein</topology>
    </subcellularLocation>
</comment>
<reference evidence="7 8" key="1">
    <citation type="submission" date="2018-06" db="EMBL/GenBank/DDBJ databases">
        <authorList>
            <consortium name="Pathogen Informatics"/>
            <person name="Doyle S."/>
        </authorList>
    </citation>
    <scope>NUCLEOTIDE SEQUENCE [LARGE SCALE GENOMIC DNA]</scope>
    <source>
        <strain evidence="7 8">NCTC13336</strain>
    </source>
</reference>
<evidence type="ECO:0000256" key="2">
    <source>
        <dbReference type="ARBA" id="ARBA00022475"/>
    </source>
</evidence>
<feature type="transmembrane region" description="Helical" evidence="6">
    <location>
        <begin position="201"/>
        <end position="223"/>
    </location>
</feature>
<evidence type="ECO:0000313" key="7">
    <source>
        <dbReference type="EMBL" id="STR02463.1"/>
    </source>
</evidence>
<evidence type="ECO:0000256" key="5">
    <source>
        <dbReference type="ARBA" id="ARBA00023136"/>
    </source>
</evidence>
<dbReference type="GO" id="GO:0005886">
    <property type="term" value="C:plasma membrane"/>
    <property type="evidence" value="ECO:0007669"/>
    <property type="project" value="UniProtKB-SubCell"/>
</dbReference>
<dbReference type="PANTHER" id="PTHR23291">
    <property type="entry name" value="BAX INHIBITOR-RELATED"/>
    <property type="match status" value="1"/>
</dbReference>
<keyword evidence="7" id="KW-0645">Protease</keyword>
<dbReference type="Proteomes" id="UP000254293">
    <property type="component" value="Unassembled WGS sequence"/>
</dbReference>
<evidence type="ECO:0000256" key="4">
    <source>
        <dbReference type="ARBA" id="ARBA00022989"/>
    </source>
</evidence>
<evidence type="ECO:0000313" key="8">
    <source>
        <dbReference type="Proteomes" id="UP000254293"/>
    </source>
</evidence>
<dbReference type="RefSeq" id="WP_115308386.1">
    <property type="nucleotide sequence ID" value="NZ_UGJJ01000002.1"/>
</dbReference>
<sequence>MQNDVYDYTNPAAGVQRSSVLRKTYGLLALSFIPCALGAFAAAAANFNIYAATGSRWMGFAIVLLFFYGMVFLIEKNRYSNTGAGLLMVFTFGMGGLISPLLQYGLGIPGGAGLVATAALMTASIFGIMSFAAHKANINTQSLGRFLTIGAVVLIIGMIANFFLNVPMFGLAVSGAFAIFSSLIIMWQTRVVIEGGEDSHISAALSIFIAIYNLFSSLLHILLSLAGSDE</sequence>
<dbReference type="AlphaFoldDB" id="A0A377R2C0"/>
<feature type="transmembrane region" description="Helical" evidence="6">
    <location>
        <begin position="27"/>
        <end position="51"/>
    </location>
</feature>
<feature type="transmembrane region" description="Helical" evidence="6">
    <location>
        <begin position="112"/>
        <end position="131"/>
    </location>
</feature>
<dbReference type="Pfam" id="PF01027">
    <property type="entry name" value="Bax1-I"/>
    <property type="match status" value="1"/>
</dbReference>
<feature type="transmembrane region" description="Helical" evidence="6">
    <location>
        <begin position="143"/>
        <end position="163"/>
    </location>
</feature>
<dbReference type="GO" id="GO:0006508">
    <property type="term" value="P:proteolysis"/>
    <property type="evidence" value="ECO:0007669"/>
    <property type="project" value="UniProtKB-KW"/>
</dbReference>
<proteinExistence type="inferred from homology"/>
<evidence type="ECO:0000256" key="3">
    <source>
        <dbReference type="ARBA" id="ARBA00022692"/>
    </source>
</evidence>
<keyword evidence="3 6" id="KW-0812">Transmembrane</keyword>
<feature type="transmembrane region" description="Helical" evidence="6">
    <location>
        <begin position="86"/>
        <end position="106"/>
    </location>
</feature>
<feature type="transmembrane region" description="Helical" evidence="6">
    <location>
        <begin position="169"/>
        <end position="189"/>
    </location>
</feature>